<keyword evidence="6" id="KW-1185">Reference proteome</keyword>
<dbReference type="InterPro" id="IPR017911">
    <property type="entry name" value="MacB-like_ATP-bd"/>
</dbReference>
<dbReference type="InterPro" id="IPR015854">
    <property type="entry name" value="ABC_transpr_LolD-like"/>
</dbReference>
<dbReference type="SUPFAM" id="SSF52540">
    <property type="entry name" value="P-loop containing nucleoside triphosphate hydrolases"/>
    <property type="match status" value="1"/>
</dbReference>
<dbReference type="InterPro" id="IPR003593">
    <property type="entry name" value="AAA+_ATPase"/>
</dbReference>
<dbReference type="CDD" id="cd03255">
    <property type="entry name" value="ABC_MJ0796_LolCDE_FtsE"/>
    <property type="match status" value="1"/>
</dbReference>
<dbReference type="GO" id="GO:0005524">
    <property type="term" value="F:ATP binding"/>
    <property type="evidence" value="ECO:0007669"/>
    <property type="project" value="UniProtKB-KW"/>
</dbReference>
<evidence type="ECO:0000313" key="5">
    <source>
        <dbReference type="EMBL" id="TMR23287.1"/>
    </source>
</evidence>
<dbReference type="InterPro" id="IPR027417">
    <property type="entry name" value="P-loop_NTPase"/>
</dbReference>
<reference evidence="5 6" key="1">
    <citation type="submission" date="2019-05" db="EMBL/GenBank/DDBJ databases">
        <title>Draft genome sequence of Nonomuraea zeae DSM 100528.</title>
        <authorList>
            <person name="Saricaoglu S."/>
            <person name="Isik K."/>
        </authorList>
    </citation>
    <scope>NUCLEOTIDE SEQUENCE [LARGE SCALE GENOMIC DNA]</scope>
    <source>
        <strain evidence="5 6">DSM 100528</strain>
    </source>
</reference>
<dbReference type="OrthoDB" id="3266715at2"/>
<dbReference type="FunFam" id="3.40.50.300:FF:000032">
    <property type="entry name" value="Export ABC transporter ATP-binding protein"/>
    <property type="match status" value="1"/>
</dbReference>
<accession>A0A5S4FRC5</accession>
<evidence type="ECO:0000256" key="3">
    <source>
        <dbReference type="ARBA" id="ARBA00022840"/>
    </source>
</evidence>
<keyword evidence="1" id="KW-0813">Transport</keyword>
<dbReference type="EMBL" id="VCKX01000258">
    <property type="protein sequence ID" value="TMR23287.1"/>
    <property type="molecule type" value="Genomic_DNA"/>
</dbReference>
<dbReference type="InterPro" id="IPR017871">
    <property type="entry name" value="ABC_transporter-like_CS"/>
</dbReference>
<dbReference type="GO" id="GO:0098796">
    <property type="term" value="C:membrane protein complex"/>
    <property type="evidence" value="ECO:0007669"/>
    <property type="project" value="UniProtKB-ARBA"/>
</dbReference>
<dbReference type="PANTHER" id="PTHR24220">
    <property type="entry name" value="IMPORT ATP-BINDING PROTEIN"/>
    <property type="match status" value="1"/>
</dbReference>
<gene>
    <name evidence="5" type="ORF">ETD85_48100</name>
</gene>
<dbReference type="Proteomes" id="UP000306628">
    <property type="component" value="Unassembled WGS sequence"/>
</dbReference>
<protein>
    <submittedName>
        <fullName evidence="5">ABC transporter ATP-binding protein</fullName>
    </submittedName>
</protein>
<dbReference type="PROSITE" id="PS00383">
    <property type="entry name" value="TYR_PHOSPHATASE_1"/>
    <property type="match status" value="1"/>
</dbReference>
<keyword evidence="3 5" id="KW-0067">ATP-binding</keyword>
<dbReference type="SMART" id="SM00382">
    <property type="entry name" value="AAA"/>
    <property type="match status" value="1"/>
</dbReference>
<dbReference type="AlphaFoldDB" id="A0A5S4FRC5"/>
<dbReference type="GO" id="GO:0022857">
    <property type="term" value="F:transmembrane transporter activity"/>
    <property type="evidence" value="ECO:0007669"/>
    <property type="project" value="TreeGrafter"/>
</dbReference>
<name>A0A5S4FRC5_9ACTN</name>
<dbReference type="Gene3D" id="3.40.50.300">
    <property type="entry name" value="P-loop containing nucleotide triphosphate hydrolases"/>
    <property type="match status" value="1"/>
</dbReference>
<keyword evidence="2" id="KW-0547">Nucleotide-binding</keyword>
<dbReference type="GO" id="GO:0016887">
    <property type="term" value="F:ATP hydrolysis activity"/>
    <property type="evidence" value="ECO:0007669"/>
    <property type="project" value="InterPro"/>
</dbReference>
<dbReference type="PROSITE" id="PS00211">
    <property type="entry name" value="ABC_TRANSPORTER_1"/>
    <property type="match status" value="1"/>
</dbReference>
<dbReference type="GO" id="GO:0005886">
    <property type="term" value="C:plasma membrane"/>
    <property type="evidence" value="ECO:0007669"/>
    <property type="project" value="TreeGrafter"/>
</dbReference>
<evidence type="ECO:0000256" key="1">
    <source>
        <dbReference type="ARBA" id="ARBA00022448"/>
    </source>
</evidence>
<dbReference type="PROSITE" id="PS50893">
    <property type="entry name" value="ABC_TRANSPORTER_2"/>
    <property type="match status" value="1"/>
</dbReference>
<evidence type="ECO:0000256" key="2">
    <source>
        <dbReference type="ARBA" id="ARBA00022741"/>
    </source>
</evidence>
<feature type="domain" description="ABC transporter" evidence="4">
    <location>
        <begin position="7"/>
        <end position="244"/>
    </location>
</feature>
<organism evidence="5 6">
    <name type="scientific">Nonomuraea zeae</name>
    <dbReference type="NCBI Taxonomy" id="1642303"/>
    <lineage>
        <taxon>Bacteria</taxon>
        <taxon>Bacillati</taxon>
        <taxon>Actinomycetota</taxon>
        <taxon>Actinomycetes</taxon>
        <taxon>Streptosporangiales</taxon>
        <taxon>Streptosporangiaceae</taxon>
        <taxon>Nonomuraea</taxon>
    </lineage>
</organism>
<proteinExistence type="predicted"/>
<dbReference type="Pfam" id="PF00005">
    <property type="entry name" value="ABC_tran"/>
    <property type="match status" value="1"/>
</dbReference>
<dbReference type="InterPro" id="IPR016130">
    <property type="entry name" value="Tyr_Pase_AS"/>
</dbReference>
<dbReference type="InterPro" id="IPR003439">
    <property type="entry name" value="ABC_transporter-like_ATP-bd"/>
</dbReference>
<evidence type="ECO:0000313" key="6">
    <source>
        <dbReference type="Proteomes" id="UP000306628"/>
    </source>
</evidence>
<comment type="caution">
    <text evidence="5">The sequence shown here is derived from an EMBL/GenBank/DDBJ whole genome shotgun (WGS) entry which is preliminary data.</text>
</comment>
<dbReference type="PANTHER" id="PTHR24220:SF685">
    <property type="entry name" value="ABC TRANSPORTER RELATED"/>
    <property type="match status" value="1"/>
</dbReference>
<sequence>MAMTYAVRLESVGKVYGSGRTAVHALNDVTMALPRGSFTAVMGPSGSGKSTFLHCASGLDRSTSGRVWLGETELSRLKEEELTVLRRERVGFVFQAYNLLDALTAEQNVSLPFRLADRPVPIERVRAALKAVGLADQYDRHPAQLSGGQRQRIAIARALIHEPDAVFADEPTGALDSRTGRQILELLRRLVDDLGQTVLMVTHDPVAASYADKVVFLADGRLAGELRAPSPERVADRMTRLGEW</sequence>
<evidence type="ECO:0000259" key="4">
    <source>
        <dbReference type="PROSITE" id="PS50893"/>
    </source>
</evidence>